<gene>
    <name evidence="3" type="ORF">HDF12_001473</name>
</gene>
<dbReference type="AlphaFoldDB" id="A0A7Y9NKQ4"/>
<dbReference type="Proteomes" id="UP000534186">
    <property type="component" value="Unassembled WGS sequence"/>
</dbReference>
<comment type="caution">
    <text evidence="3">The sequence shown here is derived from an EMBL/GenBank/DDBJ whole genome shotgun (WGS) entry which is preliminary data.</text>
</comment>
<evidence type="ECO:0000313" key="4">
    <source>
        <dbReference type="Proteomes" id="UP000534186"/>
    </source>
</evidence>
<dbReference type="PROSITE" id="PS51898">
    <property type="entry name" value="TYR_RECOMBINASE"/>
    <property type="match status" value="1"/>
</dbReference>
<keyword evidence="1" id="KW-0233">DNA recombination</keyword>
<dbReference type="GO" id="GO:0003677">
    <property type="term" value="F:DNA binding"/>
    <property type="evidence" value="ECO:0007669"/>
    <property type="project" value="InterPro"/>
</dbReference>
<reference evidence="3 4" key="1">
    <citation type="submission" date="2020-07" db="EMBL/GenBank/DDBJ databases">
        <title>Genomic Encyclopedia of Type Strains, Phase IV (KMG-V): Genome sequencing to study the core and pangenomes of soil and plant-associated prokaryotes.</title>
        <authorList>
            <person name="Whitman W."/>
        </authorList>
    </citation>
    <scope>NUCLEOTIDE SEQUENCE [LARGE SCALE GENOMIC DNA]</scope>
    <source>
        <strain evidence="3 4">M8UP30</strain>
    </source>
</reference>
<evidence type="ECO:0000313" key="3">
    <source>
        <dbReference type="EMBL" id="NYF51108.1"/>
    </source>
</evidence>
<dbReference type="InterPro" id="IPR011010">
    <property type="entry name" value="DNA_brk_join_enz"/>
</dbReference>
<dbReference type="GO" id="GO:0006310">
    <property type="term" value="P:DNA recombination"/>
    <property type="evidence" value="ECO:0007669"/>
    <property type="project" value="UniProtKB-KW"/>
</dbReference>
<organism evidence="3 4">
    <name type="scientific">Tunturiibacter lichenicola</name>
    <dbReference type="NCBI Taxonomy" id="2051959"/>
    <lineage>
        <taxon>Bacteria</taxon>
        <taxon>Pseudomonadati</taxon>
        <taxon>Acidobacteriota</taxon>
        <taxon>Terriglobia</taxon>
        <taxon>Terriglobales</taxon>
        <taxon>Acidobacteriaceae</taxon>
        <taxon>Tunturiibacter</taxon>
    </lineage>
</organism>
<evidence type="ECO:0000256" key="1">
    <source>
        <dbReference type="ARBA" id="ARBA00023172"/>
    </source>
</evidence>
<name>A0A7Y9NKQ4_9BACT</name>
<dbReference type="EMBL" id="JACCCV010000001">
    <property type="protein sequence ID" value="NYF51108.1"/>
    <property type="molecule type" value="Genomic_DNA"/>
</dbReference>
<dbReference type="Gene3D" id="1.10.443.10">
    <property type="entry name" value="Intergrase catalytic core"/>
    <property type="match status" value="1"/>
</dbReference>
<accession>A0A7Y9NKQ4</accession>
<sequence>MTNALRPSEMFALKWQSFNYEKLTITLSETVYKGKIRPWGKTPKSMGVIHITQELAKALLFWKQQCPTPTPDTFIFSNSRENFIDADRFRKQVLHKLAAELKLPKLTFQVIRRSIATLAQTMGSVRDIQGILRHSSASTTADVYMQEISERVQMTLLSISNELRAIPSSSSLEPNGSCCQPIESSLEFEVAMNM</sequence>
<dbReference type="Pfam" id="PF00589">
    <property type="entry name" value="Phage_integrase"/>
    <property type="match status" value="1"/>
</dbReference>
<dbReference type="InterPro" id="IPR002104">
    <property type="entry name" value="Integrase_catalytic"/>
</dbReference>
<dbReference type="SUPFAM" id="SSF56349">
    <property type="entry name" value="DNA breaking-rejoining enzymes"/>
    <property type="match status" value="1"/>
</dbReference>
<feature type="domain" description="Tyr recombinase" evidence="2">
    <location>
        <begin position="1"/>
        <end position="158"/>
    </location>
</feature>
<protein>
    <submittedName>
        <fullName evidence="3">Integrase</fullName>
    </submittedName>
</protein>
<proteinExistence type="predicted"/>
<dbReference type="InterPro" id="IPR013762">
    <property type="entry name" value="Integrase-like_cat_sf"/>
</dbReference>
<evidence type="ECO:0000259" key="2">
    <source>
        <dbReference type="PROSITE" id="PS51898"/>
    </source>
</evidence>
<dbReference type="GO" id="GO:0015074">
    <property type="term" value="P:DNA integration"/>
    <property type="evidence" value="ECO:0007669"/>
    <property type="project" value="InterPro"/>
</dbReference>